<proteinExistence type="predicted"/>
<accession>X6LDW7</accession>
<dbReference type="AlphaFoldDB" id="X6LDW7"/>
<feature type="compositionally biased region" description="Basic and acidic residues" evidence="1">
    <location>
        <begin position="130"/>
        <end position="143"/>
    </location>
</feature>
<feature type="compositionally biased region" description="Low complexity" evidence="1">
    <location>
        <begin position="103"/>
        <end position="112"/>
    </location>
</feature>
<evidence type="ECO:0000256" key="1">
    <source>
        <dbReference type="SAM" id="MobiDB-lite"/>
    </source>
</evidence>
<gene>
    <name evidence="2" type="ORF">RFI_37243</name>
</gene>
<dbReference type="Proteomes" id="UP000023152">
    <property type="component" value="Unassembled WGS sequence"/>
</dbReference>
<organism evidence="2 3">
    <name type="scientific">Reticulomyxa filosa</name>
    <dbReference type="NCBI Taxonomy" id="46433"/>
    <lineage>
        <taxon>Eukaryota</taxon>
        <taxon>Sar</taxon>
        <taxon>Rhizaria</taxon>
        <taxon>Retaria</taxon>
        <taxon>Foraminifera</taxon>
        <taxon>Monothalamids</taxon>
        <taxon>Reticulomyxidae</taxon>
        <taxon>Reticulomyxa</taxon>
    </lineage>
</organism>
<feature type="compositionally biased region" description="Polar residues" evidence="1">
    <location>
        <begin position="144"/>
        <end position="154"/>
    </location>
</feature>
<keyword evidence="3" id="KW-1185">Reference proteome</keyword>
<protein>
    <submittedName>
        <fullName evidence="2">Uncharacterized protein</fullName>
    </submittedName>
</protein>
<reference evidence="2 3" key="1">
    <citation type="journal article" date="2013" name="Curr. Biol.">
        <title>The Genome of the Foraminiferan Reticulomyxa filosa.</title>
        <authorList>
            <person name="Glockner G."/>
            <person name="Hulsmann N."/>
            <person name="Schleicher M."/>
            <person name="Noegel A.A."/>
            <person name="Eichinger L."/>
            <person name="Gallinger C."/>
            <person name="Pawlowski J."/>
            <person name="Sierra R."/>
            <person name="Euteneuer U."/>
            <person name="Pillet L."/>
            <person name="Moustafa A."/>
            <person name="Platzer M."/>
            <person name="Groth M."/>
            <person name="Szafranski K."/>
            <person name="Schliwa M."/>
        </authorList>
    </citation>
    <scope>NUCLEOTIDE SEQUENCE [LARGE SCALE GENOMIC DNA]</scope>
</reference>
<sequence>MASGFAKLKLKIALPGEVASIESPWIQKLRQYDLQHDPKIYAFAESLYSKLLHFPRSHSHMRRHCRRCIDTSSSSTGAATGVGVTVTTESQWSGTLTKTTGLSHHSGSGNSSPTKSIHYHQKCIPMTPTNEKEKEKEKEDSMRHSTQLTGNKMTTPIPMTPSMEGGEDFDAAYNHLHNSNGKHGTETPTPVAHICCYYNLLFLDADGVIVPTKSLKEFPSEEHMARLKSILDQNSPELSVIISSSWRSSPDHLYSLCAAFKEIGIDYQHVIIGCIPSCVVLANAHGLRRR</sequence>
<evidence type="ECO:0000313" key="2">
    <source>
        <dbReference type="EMBL" id="ETO00203.1"/>
    </source>
</evidence>
<feature type="region of interest" description="Disordered" evidence="1">
    <location>
        <begin position="95"/>
        <end position="157"/>
    </location>
</feature>
<name>X6LDW7_RETFI</name>
<comment type="caution">
    <text evidence="2">The sequence shown here is derived from an EMBL/GenBank/DDBJ whole genome shotgun (WGS) entry which is preliminary data.</text>
</comment>
<feature type="non-terminal residue" evidence="2">
    <location>
        <position position="290"/>
    </location>
</feature>
<dbReference type="Pfam" id="PF18143">
    <property type="entry name" value="HAD_SAK_2"/>
    <property type="match status" value="1"/>
</dbReference>
<evidence type="ECO:0000313" key="3">
    <source>
        <dbReference type="Proteomes" id="UP000023152"/>
    </source>
</evidence>
<dbReference type="EMBL" id="ASPP01041652">
    <property type="protein sequence ID" value="ETO00203.1"/>
    <property type="molecule type" value="Genomic_DNA"/>
</dbReference>